<accession>A0ACB5T575</accession>
<gene>
    <name evidence="1" type="ORF">Amon02_000519800</name>
</gene>
<organism evidence="1 2">
    <name type="scientific">Ambrosiozyma monospora</name>
    <name type="common">Yeast</name>
    <name type="synonym">Endomycopsis monosporus</name>
    <dbReference type="NCBI Taxonomy" id="43982"/>
    <lineage>
        <taxon>Eukaryota</taxon>
        <taxon>Fungi</taxon>
        <taxon>Dikarya</taxon>
        <taxon>Ascomycota</taxon>
        <taxon>Saccharomycotina</taxon>
        <taxon>Pichiomycetes</taxon>
        <taxon>Pichiales</taxon>
        <taxon>Pichiaceae</taxon>
        <taxon>Ambrosiozyma</taxon>
    </lineage>
</organism>
<comment type="caution">
    <text evidence="1">The sequence shown here is derived from an EMBL/GenBank/DDBJ whole genome shotgun (WGS) entry which is preliminary data.</text>
</comment>
<evidence type="ECO:0000313" key="1">
    <source>
        <dbReference type="EMBL" id="GME81903.1"/>
    </source>
</evidence>
<protein>
    <submittedName>
        <fullName evidence="1">Unnamed protein product</fullName>
    </submittedName>
</protein>
<keyword evidence="2" id="KW-1185">Reference proteome</keyword>
<dbReference type="EMBL" id="BSXS01003763">
    <property type="protein sequence ID" value="GME81903.1"/>
    <property type="molecule type" value="Genomic_DNA"/>
</dbReference>
<name>A0ACB5T575_AMBMO</name>
<proteinExistence type="predicted"/>
<sequence>MKPSDRFTINSSNVESMKPIVIQQGLGQIVSREYADAEGHSWVNYLGPFAGIVSLVQAYPLVGYVLLAVVGIIALPYVVAFFDPEFVEQATSASANAYK</sequence>
<dbReference type="Proteomes" id="UP001165064">
    <property type="component" value="Unassembled WGS sequence"/>
</dbReference>
<evidence type="ECO:0000313" key="2">
    <source>
        <dbReference type="Proteomes" id="UP001165064"/>
    </source>
</evidence>
<reference evidence="1" key="1">
    <citation type="submission" date="2023-04" db="EMBL/GenBank/DDBJ databases">
        <title>Ambrosiozyma monospora NBRC 10751.</title>
        <authorList>
            <person name="Ichikawa N."/>
            <person name="Sato H."/>
            <person name="Tonouchi N."/>
        </authorList>
    </citation>
    <scope>NUCLEOTIDE SEQUENCE</scope>
    <source>
        <strain evidence="1">NBRC 10751</strain>
    </source>
</reference>